<dbReference type="GO" id="GO:0051082">
    <property type="term" value="F:unfolded protein binding"/>
    <property type="evidence" value="ECO:0007669"/>
    <property type="project" value="TreeGrafter"/>
</dbReference>
<dbReference type="InterPro" id="IPR011009">
    <property type="entry name" value="Kinase-like_dom_sf"/>
</dbReference>
<name>A0A2P6TDH1_CHLSO</name>
<dbReference type="GO" id="GO:0004521">
    <property type="term" value="F:RNA endonuclease activity"/>
    <property type="evidence" value="ECO:0007669"/>
    <property type="project" value="InterPro"/>
</dbReference>
<dbReference type="InterPro" id="IPR008271">
    <property type="entry name" value="Ser/Thr_kinase_AS"/>
</dbReference>
<proteinExistence type="inferred from homology"/>
<dbReference type="FunFam" id="3.30.200.20:FF:000077">
    <property type="entry name" value="Putative Serine/threonine-protein kinase/endoribonuclease IRE1"/>
    <property type="match status" value="1"/>
</dbReference>
<sequence length="254" mass="27880">MQWNVTWGRFSRLAELEVQPLQQPGSANLNQGGADTMLPQQGGSDASAADVSLLVGPDFSLRCLHLGDGWEQWQHRFDAPPDDSLPSSAAVAAGLMDPAMRRREMQDGVILIGRMRVGPAVLGYGSGGTVVFSGELDGRPVAVKRMLRQFYEMARKEIDALILADEHPNIVRCFAMEEDHEFVYLALERCKATLSDAMQSEAVRRRFLGPDGQPTPFAYQVATDIGRGVAALHERGIVHRDLKPQNVLLTEGGR</sequence>
<dbReference type="PANTHER" id="PTHR13954:SF6">
    <property type="entry name" value="NON-SPECIFIC SERINE_THREONINE PROTEIN KINASE"/>
    <property type="match status" value="1"/>
</dbReference>
<evidence type="ECO:0000256" key="5">
    <source>
        <dbReference type="ARBA" id="ARBA00022777"/>
    </source>
</evidence>
<evidence type="ECO:0000256" key="6">
    <source>
        <dbReference type="ARBA" id="ARBA00022840"/>
    </source>
</evidence>
<dbReference type="Proteomes" id="UP000239899">
    <property type="component" value="Unassembled WGS sequence"/>
</dbReference>
<dbReference type="SUPFAM" id="SSF56112">
    <property type="entry name" value="Protein kinase-like (PK-like)"/>
    <property type="match status" value="1"/>
</dbReference>
<dbReference type="GO" id="GO:0036498">
    <property type="term" value="P:IRE1-mediated unfolded protein response"/>
    <property type="evidence" value="ECO:0007669"/>
    <property type="project" value="TreeGrafter"/>
</dbReference>
<evidence type="ECO:0000256" key="3">
    <source>
        <dbReference type="ARBA" id="ARBA00022679"/>
    </source>
</evidence>
<keyword evidence="2 8" id="KW-0723">Serine/threonine-protein kinase</keyword>
<keyword evidence="6 7" id="KW-0067">ATP-binding</keyword>
<dbReference type="AlphaFoldDB" id="A0A2P6TDH1"/>
<dbReference type="GO" id="GO:0005524">
    <property type="term" value="F:ATP binding"/>
    <property type="evidence" value="ECO:0007669"/>
    <property type="project" value="UniProtKB-UniRule"/>
</dbReference>
<dbReference type="EMBL" id="LHPG02000022">
    <property type="protein sequence ID" value="PRW20698.1"/>
    <property type="molecule type" value="Genomic_DNA"/>
</dbReference>
<dbReference type="GO" id="GO:0004674">
    <property type="term" value="F:protein serine/threonine kinase activity"/>
    <property type="evidence" value="ECO:0007669"/>
    <property type="project" value="UniProtKB-KW"/>
</dbReference>
<accession>A0A2P6TDH1</accession>
<evidence type="ECO:0000259" key="10">
    <source>
        <dbReference type="PROSITE" id="PS50011"/>
    </source>
</evidence>
<feature type="binding site" evidence="7">
    <location>
        <position position="144"/>
    </location>
    <ligand>
        <name>ATP</name>
        <dbReference type="ChEBI" id="CHEBI:30616"/>
    </ligand>
</feature>
<feature type="region of interest" description="Disordered" evidence="9">
    <location>
        <begin position="24"/>
        <end position="43"/>
    </location>
</feature>
<dbReference type="PROSITE" id="PS00108">
    <property type="entry name" value="PROTEIN_KINASE_ST"/>
    <property type="match status" value="1"/>
</dbReference>
<dbReference type="InterPro" id="IPR000719">
    <property type="entry name" value="Prot_kinase_dom"/>
</dbReference>
<keyword evidence="3" id="KW-0808">Transferase</keyword>
<dbReference type="OrthoDB" id="63989at2759"/>
<dbReference type="GO" id="GO:1990604">
    <property type="term" value="C:IRE1-TRAF2-ASK1 complex"/>
    <property type="evidence" value="ECO:0007669"/>
    <property type="project" value="TreeGrafter"/>
</dbReference>
<reference evidence="11 12" key="1">
    <citation type="journal article" date="2018" name="Plant J.">
        <title>Genome sequences of Chlorella sorokiniana UTEX 1602 and Micractinium conductrix SAG 241.80: implications to maltose excretion by a green alga.</title>
        <authorList>
            <person name="Arriola M.B."/>
            <person name="Velmurugan N."/>
            <person name="Zhang Y."/>
            <person name="Plunkett M.H."/>
            <person name="Hondzo H."/>
            <person name="Barney B.M."/>
        </authorList>
    </citation>
    <scope>NUCLEOTIDE SEQUENCE [LARGE SCALE GENOMIC DNA]</scope>
    <source>
        <strain evidence="12">UTEX 1602</strain>
    </source>
</reference>
<dbReference type="Pfam" id="PF00069">
    <property type="entry name" value="Pkinase"/>
    <property type="match status" value="1"/>
</dbReference>
<dbReference type="PROSITE" id="PS50011">
    <property type="entry name" value="PROTEIN_KINASE_DOM"/>
    <property type="match status" value="1"/>
</dbReference>
<dbReference type="Gene3D" id="1.10.510.10">
    <property type="entry name" value="Transferase(Phosphotransferase) domain 1"/>
    <property type="match status" value="1"/>
</dbReference>
<dbReference type="InterPro" id="IPR017441">
    <property type="entry name" value="Protein_kinase_ATP_BS"/>
</dbReference>
<protein>
    <recommendedName>
        <fullName evidence="1">non-specific serine/threonine protein kinase</fullName>
        <ecNumber evidence="1">2.7.11.1</ecNumber>
    </recommendedName>
</protein>
<dbReference type="STRING" id="3076.A0A2P6TDH1"/>
<keyword evidence="4 7" id="KW-0547">Nucleotide-binding</keyword>
<dbReference type="InterPro" id="IPR045133">
    <property type="entry name" value="IRE1/2-like"/>
</dbReference>
<dbReference type="Gene3D" id="3.30.200.20">
    <property type="entry name" value="Phosphorylase Kinase, domain 1"/>
    <property type="match status" value="1"/>
</dbReference>
<evidence type="ECO:0000256" key="9">
    <source>
        <dbReference type="SAM" id="MobiDB-lite"/>
    </source>
</evidence>
<evidence type="ECO:0000256" key="2">
    <source>
        <dbReference type="ARBA" id="ARBA00022527"/>
    </source>
</evidence>
<evidence type="ECO:0000256" key="4">
    <source>
        <dbReference type="ARBA" id="ARBA00022741"/>
    </source>
</evidence>
<organism evidence="11 12">
    <name type="scientific">Chlorella sorokiniana</name>
    <name type="common">Freshwater green alga</name>
    <dbReference type="NCBI Taxonomy" id="3076"/>
    <lineage>
        <taxon>Eukaryota</taxon>
        <taxon>Viridiplantae</taxon>
        <taxon>Chlorophyta</taxon>
        <taxon>core chlorophytes</taxon>
        <taxon>Trebouxiophyceae</taxon>
        <taxon>Chlorellales</taxon>
        <taxon>Chlorellaceae</taxon>
        <taxon>Chlorella clade</taxon>
        <taxon>Chlorella</taxon>
    </lineage>
</organism>
<evidence type="ECO:0000256" key="1">
    <source>
        <dbReference type="ARBA" id="ARBA00012513"/>
    </source>
</evidence>
<keyword evidence="12" id="KW-1185">Reference proteome</keyword>
<evidence type="ECO:0000256" key="8">
    <source>
        <dbReference type="RuleBase" id="RU000304"/>
    </source>
</evidence>
<feature type="domain" description="Protein kinase" evidence="10">
    <location>
        <begin position="116"/>
        <end position="254"/>
    </location>
</feature>
<dbReference type="EC" id="2.7.11.1" evidence="1"/>
<gene>
    <name evidence="11" type="ORF">C2E21_8781</name>
</gene>
<evidence type="ECO:0000313" key="11">
    <source>
        <dbReference type="EMBL" id="PRW20698.1"/>
    </source>
</evidence>
<keyword evidence="5" id="KW-0418">Kinase</keyword>
<evidence type="ECO:0000313" key="12">
    <source>
        <dbReference type="Proteomes" id="UP000239899"/>
    </source>
</evidence>
<evidence type="ECO:0000256" key="7">
    <source>
        <dbReference type="PROSITE-ProRule" id="PRU10141"/>
    </source>
</evidence>
<dbReference type="PROSITE" id="PS00107">
    <property type="entry name" value="PROTEIN_KINASE_ATP"/>
    <property type="match status" value="1"/>
</dbReference>
<comment type="similarity">
    <text evidence="8">Belongs to the protein kinase superfamily.</text>
</comment>
<comment type="caution">
    <text evidence="11">The sequence shown here is derived from an EMBL/GenBank/DDBJ whole genome shotgun (WGS) entry which is preliminary data.</text>
</comment>
<dbReference type="SMART" id="SM00220">
    <property type="entry name" value="S_TKc"/>
    <property type="match status" value="1"/>
</dbReference>
<dbReference type="PANTHER" id="PTHR13954">
    <property type="entry name" value="IRE1-RELATED"/>
    <property type="match status" value="1"/>
</dbReference>